<protein>
    <recommendedName>
        <fullName evidence="4">N-formylglutamate amidohydrolase</fullName>
    </recommendedName>
</protein>
<name>A0A428ZKJ0_KIBAR</name>
<dbReference type="Proteomes" id="UP000287547">
    <property type="component" value="Unassembled WGS sequence"/>
</dbReference>
<organism evidence="2 3">
    <name type="scientific">Kibdelosporangium aridum</name>
    <dbReference type="NCBI Taxonomy" id="2030"/>
    <lineage>
        <taxon>Bacteria</taxon>
        <taxon>Bacillati</taxon>
        <taxon>Actinomycetota</taxon>
        <taxon>Actinomycetes</taxon>
        <taxon>Pseudonocardiales</taxon>
        <taxon>Pseudonocardiaceae</taxon>
        <taxon>Kibdelosporangium</taxon>
    </lineage>
</organism>
<comment type="caution">
    <text evidence="2">The sequence shown here is derived from an EMBL/GenBank/DDBJ whole genome shotgun (WGS) entry which is preliminary data.</text>
</comment>
<feature type="region of interest" description="Disordered" evidence="1">
    <location>
        <begin position="1"/>
        <end position="22"/>
    </location>
</feature>
<dbReference type="EMBL" id="QHKI01000004">
    <property type="protein sequence ID" value="RSM88583.1"/>
    <property type="molecule type" value="Genomic_DNA"/>
</dbReference>
<sequence>MAVLVGISGDDPPPAAAERPPNLDDVLEDFAARLQPDASYEPPSADERKDVVAALRLVQGPDRDRAADSLRRLEFTLRVDTDAVTGRQYALVVSERAWGAYVIDLSKPTRVAVEVPHPNSDLGTERIGLAMFRAMPGSTLLVAGTHRRVERGDVAHRTDSAFHAVAADLAERDVPQVQVHGFHDDSLPDTDVVISPGAGKPGPAIRRTADAIGDAGLVTCRSWDRNCGKLEGTRNEQGKVAAEHGAVFVHVETSRSVRDAEQQWTKLVQAIATGLIDD</sequence>
<reference evidence="2 3" key="1">
    <citation type="submission" date="2018-05" db="EMBL/GenBank/DDBJ databases">
        <title>Evolution of GPA BGCs.</title>
        <authorList>
            <person name="Waglechner N."/>
            <person name="Wright G.D."/>
        </authorList>
    </citation>
    <scope>NUCLEOTIDE SEQUENCE [LARGE SCALE GENOMIC DNA]</scope>
    <source>
        <strain evidence="2 3">A82846</strain>
    </source>
</reference>
<proteinExistence type="predicted"/>
<evidence type="ECO:0008006" key="4">
    <source>
        <dbReference type="Google" id="ProtNLM"/>
    </source>
</evidence>
<evidence type="ECO:0000313" key="3">
    <source>
        <dbReference type="Proteomes" id="UP000287547"/>
    </source>
</evidence>
<evidence type="ECO:0000256" key="1">
    <source>
        <dbReference type="SAM" id="MobiDB-lite"/>
    </source>
</evidence>
<evidence type="ECO:0000313" key="2">
    <source>
        <dbReference type="EMBL" id="RSM88583.1"/>
    </source>
</evidence>
<accession>A0A428ZKJ0</accession>
<dbReference type="AlphaFoldDB" id="A0A428ZKJ0"/>
<gene>
    <name evidence="2" type="ORF">DMH04_08065</name>
</gene>